<dbReference type="GO" id="GO:0003677">
    <property type="term" value="F:DNA binding"/>
    <property type="evidence" value="ECO:0007669"/>
    <property type="project" value="InterPro"/>
</dbReference>
<evidence type="ECO:0000313" key="4">
    <source>
        <dbReference type="EMBL" id="GBL83631.1"/>
    </source>
</evidence>
<dbReference type="Gene3D" id="3.30.420.10">
    <property type="entry name" value="Ribonuclease H-like superfamily/Ribonuclease H"/>
    <property type="match status" value="1"/>
</dbReference>
<sequence>MLRASYTTDDSESLGQMRLHLFLLSKQETRPAFSKASFLLPHGYRFCGFRFCERASLPLSTVTFQFYDPTLQMNGHSLPGQSPFFGTQDATHLRQCKKDRRKSWNSIRCGFSFCPLGHKLNSLLGGSDSLTKAKTTKLGGCVGGSQYEEIRAGTRLENGWMKRSCSLGDRTIGRLECGRTQLEVSEYLGIAQSRISRLWQRFQDDGNVSRCTGRPRVTTPNEDRYLAVTTKRNRRSTASDLSRQLSSATGTTVSRQTVYRRLGHIGLYARRPIRCVPLTATHCRLRLAWSREHALWTPQQWSYVMFSDESRFSLQSDSRRTFIWRAPGTRYHQENTIERHRYGGAGWLVWGGIILGSRTDLHVQSVTMTGHVYRDVILEQHVRLFRGAMGAEFLFMDDNGRPHRSNTVDECLQSEDITRMDWPAYSPDLNPIEHVWDMLGRRIAARQHPPTCLPELRRALLDEWCNIPQDQIDNLILSMPRRCKACIASSGRHTPY</sequence>
<evidence type="ECO:0000313" key="5">
    <source>
        <dbReference type="Proteomes" id="UP000499080"/>
    </source>
</evidence>
<reference evidence="4 5" key="1">
    <citation type="journal article" date="2019" name="Sci. Rep.">
        <title>Orb-weaving spider Araneus ventricosus genome elucidates the spidroin gene catalogue.</title>
        <authorList>
            <person name="Kono N."/>
            <person name="Nakamura H."/>
            <person name="Ohtoshi R."/>
            <person name="Moran D.A.P."/>
            <person name="Shinohara A."/>
            <person name="Yoshida Y."/>
            <person name="Fujiwara M."/>
            <person name="Mori M."/>
            <person name="Tomita M."/>
            <person name="Arakawa K."/>
        </authorList>
    </citation>
    <scope>NUCLEOTIDE SEQUENCE [LARGE SCALE GENOMIC DNA]</scope>
</reference>
<dbReference type="GO" id="GO:0006313">
    <property type="term" value="P:DNA transposition"/>
    <property type="evidence" value="ECO:0007669"/>
    <property type="project" value="InterPro"/>
</dbReference>
<dbReference type="InterPro" id="IPR002492">
    <property type="entry name" value="Transposase_Tc1-like"/>
</dbReference>
<dbReference type="PANTHER" id="PTHR23022">
    <property type="entry name" value="TRANSPOSABLE ELEMENT-RELATED"/>
    <property type="match status" value="1"/>
</dbReference>
<evidence type="ECO:0000259" key="2">
    <source>
        <dbReference type="Pfam" id="PF01498"/>
    </source>
</evidence>
<dbReference type="InterPro" id="IPR038717">
    <property type="entry name" value="Tc1-like_DDE_dom"/>
</dbReference>
<dbReference type="AlphaFoldDB" id="A0A4Y2AUB8"/>
<feature type="domain" description="Transposase Tc1-like" evidence="2">
    <location>
        <begin position="223"/>
        <end position="293"/>
    </location>
</feature>
<evidence type="ECO:0000259" key="3">
    <source>
        <dbReference type="Pfam" id="PF13358"/>
    </source>
</evidence>
<evidence type="ECO:0000256" key="1">
    <source>
        <dbReference type="ARBA" id="ARBA00004123"/>
    </source>
</evidence>
<dbReference type="Pfam" id="PF13358">
    <property type="entry name" value="DDE_3"/>
    <property type="match status" value="1"/>
</dbReference>
<dbReference type="InterPro" id="IPR036397">
    <property type="entry name" value="RNaseH_sf"/>
</dbReference>
<keyword evidence="5" id="KW-1185">Reference proteome</keyword>
<dbReference type="SUPFAM" id="SSF46689">
    <property type="entry name" value="Homeodomain-like"/>
    <property type="match status" value="1"/>
</dbReference>
<dbReference type="GO" id="GO:0015074">
    <property type="term" value="P:DNA integration"/>
    <property type="evidence" value="ECO:0007669"/>
    <property type="project" value="InterPro"/>
</dbReference>
<dbReference type="InterPro" id="IPR052338">
    <property type="entry name" value="Transposase_5"/>
</dbReference>
<gene>
    <name evidence="4" type="primary">TCB1_708</name>
    <name evidence="4" type="ORF">AVEN_196452_1</name>
</gene>
<comment type="caution">
    <text evidence="4">The sequence shown here is derived from an EMBL/GenBank/DDBJ whole genome shotgun (WGS) entry which is preliminary data.</text>
</comment>
<dbReference type="EMBL" id="BGPR01000033">
    <property type="protein sequence ID" value="GBL83631.1"/>
    <property type="molecule type" value="Genomic_DNA"/>
</dbReference>
<protein>
    <submittedName>
        <fullName evidence="4">Transposable element Tcb1 transposase</fullName>
    </submittedName>
</protein>
<organism evidence="4 5">
    <name type="scientific">Araneus ventricosus</name>
    <name type="common">Orbweaver spider</name>
    <name type="synonym">Epeira ventricosa</name>
    <dbReference type="NCBI Taxonomy" id="182803"/>
    <lineage>
        <taxon>Eukaryota</taxon>
        <taxon>Metazoa</taxon>
        <taxon>Ecdysozoa</taxon>
        <taxon>Arthropoda</taxon>
        <taxon>Chelicerata</taxon>
        <taxon>Arachnida</taxon>
        <taxon>Araneae</taxon>
        <taxon>Araneomorphae</taxon>
        <taxon>Entelegynae</taxon>
        <taxon>Araneoidea</taxon>
        <taxon>Araneidae</taxon>
        <taxon>Araneus</taxon>
    </lineage>
</organism>
<proteinExistence type="predicted"/>
<feature type="domain" description="Tc1-like transposase DDE" evidence="3">
    <location>
        <begin position="304"/>
        <end position="447"/>
    </location>
</feature>
<dbReference type="GO" id="GO:0005634">
    <property type="term" value="C:nucleus"/>
    <property type="evidence" value="ECO:0007669"/>
    <property type="project" value="UniProtKB-SubCell"/>
</dbReference>
<dbReference type="Proteomes" id="UP000499080">
    <property type="component" value="Unassembled WGS sequence"/>
</dbReference>
<comment type="subcellular location">
    <subcellularLocation>
        <location evidence="1">Nucleus</location>
    </subcellularLocation>
</comment>
<name>A0A4Y2AUB8_ARAVE</name>
<accession>A0A4Y2AUB8</accession>
<dbReference type="InterPro" id="IPR009057">
    <property type="entry name" value="Homeodomain-like_sf"/>
</dbReference>
<dbReference type="Pfam" id="PF01498">
    <property type="entry name" value="HTH_Tnp_Tc3_2"/>
    <property type="match status" value="1"/>
</dbReference>
<dbReference type="PANTHER" id="PTHR23022:SF135">
    <property type="entry name" value="SI:DKEY-77F5.3"/>
    <property type="match status" value="1"/>
</dbReference>